<dbReference type="InterPro" id="IPR011010">
    <property type="entry name" value="DNA_brk_join_enz"/>
</dbReference>
<dbReference type="EMBL" id="CP050472">
    <property type="protein sequence ID" value="UTZ34949.1"/>
    <property type="molecule type" value="Genomic_DNA"/>
</dbReference>
<reference evidence="3" key="1">
    <citation type="submission" date="2020-03" db="EMBL/GenBank/DDBJ databases">
        <title>Five strains of Vibrio campbellii isolated from Mariana Trench.</title>
        <authorList>
            <person name="Liang J."/>
            <person name="Zhang X.-H."/>
        </authorList>
    </citation>
    <scope>NUCLEOTIDE SEQUENCE</scope>
    <source>
        <strain evidence="3">LJC013</strain>
        <plasmid evidence="3">unnamed1</plasmid>
    </source>
</reference>
<proteinExistence type="predicted"/>
<evidence type="ECO:0000313" key="4">
    <source>
        <dbReference type="Proteomes" id="UP001059912"/>
    </source>
</evidence>
<geneLocation type="plasmid" evidence="3 4">
    <name>unnamed1</name>
</geneLocation>
<feature type="domain" description="Tyr recombinase" evidence="2">
    <location>
        <begin position="7"/>
        <end position="208"/>
    </location>
</feature>
<protein>
    <submittedName>
        <fullName evidence="3">Site-specific integrase</fullName>
    </submittedName>
</protein>
<keyword evidence="1" id="KW-0233">DNA recombination</keyword>
<sequence>MSKADSLLPKEINRVLRSCRAMQHGQSKACAIALSHAALRVTEIALLDVKTILLPSGAIREEVHLPSRICKNYKARTNWLSNPTSRKIIQDWIDYRLLKQWGTTSDSSKYQGLNPTSKFVLSNRGRGYSLQPKTRRLDSGELKTYWCCDALEQAIRLVYRRCGLSQCSSHSGRKSLVTNSVISGVSLEQMARVLGHNDASITIFYVCIQQDRIKAMCAAEWL</sequence>
<dbReference type="Proteomes" id="UP001059912">
    <property type="component" value="Plasmid unnamed1"/>
</dbReference>
<evidence type="ECO:0000313" key="3">
    <source>
        <dbReference type="EMBL" id="UTZ34949.1"/>
    </source>
</evidence>
<keyword evidence="3" id="KW-0614">Plasmid</keyword>
<evidence type="ECO:0000259" key="2">
    <source>
        <dbReference type="Pfam" id="PF00589"/>
    </source>
</evidence>
<gene>
    <name evidence="3" type="ORF">HB762_27180</name>
</gene>
<dbReference type="SUPFAM" id="SSF56349">
    <property type="entry name" value="DNA breaking-rejoining enzymes"/>
    <property type="match status" value="1"/>
</dbReference>
<name>A0ABY5IQ25_9VIBR</name>
<dbReference type="Pfam" id="PF00589">
    <property type="entry name" value="Phage_integrase"/>
    <property type="match status" value="1"/>
</dbReference>
<accession>A0ABY5IQ25</accession>
<organism evidence="3 4">
    <name type="scientific">Vibrio campbellii</name>
    <dbReference type="NCBI Taxonomy" id="680"/>
    <lineage>
        <taxon>Bacteria</taxon>
        <taxon>Pseudomonadati</taxon>
        <taxon>Pseudomonadota</taxon>
        <taxon>Gammaproteobacteria</taxon>
        <taxon>Vibrionales</taxon>
        <taxon>Vibrionaceae</taxon>
        <taxon>Vibrio</taxon>
    </lineage>
</organism>
<dbReference type="InterPro" id="IPR002104">
    <property type="entry name" value="Integrase_catalytic"/>
</dbReference>
<dbReference type="Gene3D" id="1.10.443.10">
    <property type="entry name" value="Intergrase catalytic core"/>
    <property type="match status" value="1"/>
</dbReference>
<dbReference type="InterPro" id="IPR013762">
    <property type="entry name" value="Integrase-like_cat_sf"/>
</dbReference>
<dbReference type="RefSeq" id="WP_255904925.1">
    <property type="nucleotide sequence ID" value="NZ_CP050472.1"/>
</dbReference>
<evidence type="ECO:0000256" key="1">
    <source>
        <dbReference type="ARBA" id="ARBA00023172"/>
    </source>
</evidence>
<keyword evidence="4" id="KW-1185">Reference proteome</keyword>
<dbReference type="CDD" id="cd00397">
    <property type="entry name" value="DNA_BRE_C"/>
    <property type="match status" value="1"/>
</dbReference>